<keyword evidence="1" id="KW-0472">Membrane</keyword>
<keyword evidence="1" id="KW-0812">Transmembrane</keyword>
<feature type="transmembrane region" description="Helical" evidence="1">
    <location>
        <begin position="62"/>
        <end position="81"/>
    </location>
</feature>
<evidence type="ECO:0000256" key="1">
    <source>
        <dbReference type="SAM" id="Phobius"/>
    </source>
</evidence>
<evidence type="ECO:0000313" key="2">
    <source>
        <dbReference type="EMBL" id="MFD2095127.1"/>
    </source>
</evidence>
<evidence type="ECO:0000313" key="3">
    <source>
        <dbReference type="Proteomes" id="UP001597380"/>
    </source>
</evidence>
<dbReference type="Proteomes" id="UP001597380">
    <property type="component" value="Unassembled WGS sequence"/>
</dbReference>
<dbReference type="EMBL" id="JBHUHT010000008">
    <property type="protein sequence ID" value="MFD2095127.1"/>
    <property type="molecule type" value="Genomic_DNA"/>
</dbReference>
<feature type="transmembrane region" description="Helical" evidence="1">
    <location>
        <begin position="12"/>
        <end position="37"/>
    </location>
</feature>
<comment type="caution">
    <text evidence="2">The sequence shown here is derived from an EMBL/GenBank/DDBJ whole genome shotgun (WGS) entry which is preliminary data.</text>
</comment>
<accession>A0ABW4XJ59</accession>
<sequence length="100" mass="11521">MPENAESKRKQAVQVVAKVVLNATILATLLAAIPTFIDWKTNPGGIFQTEIGTQWTPVFETWFSWAWPFFFAFLPITLFMLDWRTEKPNKDHGMGPDEYE</sequence>
<reference evidence="3" key="1">
    <citation type="journal article" date="2019" name="Int. J. Syst. Evol. Microbiol.">
        <title>The Global Catalogue of Microorganisms (GCM) 10K type strain sequencing project: providing services to taxonomists for standard genome sequencing and annotation.</title>
        <authorList>
            <consortium name="The Broad Institute Genomics Platform"/>
            <consortium name="The Broad Institute Genome Sequencing Center for Infectious Disease"/>
            <person name="Wu L."/>
            <person name="Ma J."/>
        </authorList>
    </citation>
    <scope>NUCLEOTIDE SEQUENCE [LARGE SCALE GENOMIC DNA]</scope>
    <source>
        <strain evidence="3">CGMCC 1.10992</strain>
    </source>
</reference>
<dbReference type="RefSeq" id="WP_345338282.1">
    <property type="nucleotide sequence ID" value="NZ_BAABLI010000005.1"/>
</dbReference>
<protein>
    <submittedName>
        <fullName evidence="2">Uncharacterized protein</fullName>
    </submittedName>
</protein>
<keyword evidence="3" id="KW-1185">Reference proteome</keyword>
<keyword evidence="1" id="KW-1133">Transmembrane helix</keyword>
<gene>
    <name evidence="2" type="ORF">ACFSJ3_03960</name>
</gene>
<name>A0ABW4XJ59_9GAMM</name>
<organism evidence="2 3">
    <name type="scientific">Corallincola platygyrae</name>
    <dbReference type="NCBI Taxonomy" id="1193278"/>
    <lineage>
        <taxon>Bacteria</taxon>
        <taxon>Pseudomonadati</taxon>
        <taxon>Pseudomonadota</taxon>
        <taxon>Gammaproteobacteria</taxon>
        <taxon>Alteromonadales</taxon>
        <taxon>Psychromonadaceae</taxon>
        <taxon>Corallincola</taxon>
    </lineage>
</organism>
<proteinExistence type="predicted"/>